<dbReference type="GO" id="GO:0000935">
    <property type="term" value="C:division septum"/>
    <property type="evidence" value="ECO:0007669"/>
    <property type="project" value="TreeGrafter"/>
</dbReference>
<feature type="compositionally biased region" description="Pro residues" evidence="1">
    <location>
        <begin position="767"/>
        <end position="778"/>
    </location>
</feature>
<dbReference type="InterPro" id="IPR014752">
    <property type="entry name" value="Arrestin-like_C"/>
</dbReference>
<dbReference type="OrthoDB" id="4001642at2759"/>
<feature type="compositionally biased region" description="Polar residues" evidence="1">
    <location>
        <begin position="482"/>
        <end position="494"/>
    </location>
</feature>
<feature type="compositionally biased region" description="Pro residues" evidence="1">
    <location>
        <begin position="828"/>
        <end position="839"/>
    </location>
</feature>
<evidence type="ECO:0000259" key="2">
    <source>
        <dbReference type="Pfam" id="PF02752"/>
    </source>
</evidence>
<feature type="domain" description="Arrestin C-terminal-like" evidence="2">
    <location>
        <begin position="67"/>
        <end position="197"/>
    </location>
</feature>
<reference evidence="3" key="2">
    <citation type="submission" date="2021-10" db="EMBL/GenBank/DDBJ databases">
        <title>Phylogenomics reveals ancestral predisposition of the termite-cultivated fungus Termitomyces towards a domesticated lifestyle.</title>
        <authorList>
            <person name="Auxier B."/>
            <person name="Grum-Grzhimaylo A."/>
            <person name="Cardenas M.E."/>
            <person name="Lodge J.D."/>
            <person name="Laessoe T."/>
            <person name="Pedersen O."/>
            <person name="Smith M.E."/>
            <person name="Kuyper T.W."/>
            <person name="Franco-Molano E.A."/>
            <person name="Baroni T.J."/>
            <person name="Aanen D.K."/>
        </authorList>
    </citation>
    <scope>NUCLEOTIDE SEQUENCE</scope>
    <source>
        <strain evidence="3">D49</strain>
    </source>
</reference>
<dbReference type="Pfam" id="PF02752">
    <property type="entry name" value="Arrestin_C"/>
    <property type="match status" value="1"/>
</dbReference>
<feature type="region of interest" description="Disordered" evidence="1">
    <location>
        <begin position="536"/>
        <end position="839"/>
    </location>
</feature>
<feature type="compositionally biased region" description="Basic and acidic residues" evidence="1">
    <location>
        <begin position="597"/>
        <end position="608"/>
    </location>
</feature>
<name>A0A9P7FPM7_9AGAR</name>
<gene>
    <name evidence="3" type="ORF">H0H81_012763</name>
</gene>
<feature type="compositionally biased region" description="Low complexity" evidence="1">
    <location>
        <begin position="612"/>
        <end position="634"/>
    </location>
</feature>
<evidence type="ECO:0000256" key="1">
    <source>
        <dbReference type="SAM" id="MobiDB-lite"/>
    </source>
</evidence>
<dbReference type="EMBL" id="JABCKI010006209">
    <property type="protein sequence ID" value="KAG5635000.1"/>
    <property type="molecule type" value="Genomic_DNA"/>
</dbReference>
<feature type="compositionally biased region" description="Basic and acidic residues" evidence="1">
    <location>
        <begin position="645"/>
        <end position="657"/>
    </location>
</feature>
<dbReference type="PANTHER" id="PTHR36419:SF1">
    <property type="entry name" value="RHO1 GEF LOCALIZING PROTEIN 1"/>
    <property type="match status" value="1"/>
</dbReference>
<organism evidence="3 4">
    <name type="scientific">Sphagnurus paluster</name>
    <dbReference type="NCBI Taxonomy" id="117069"/>
    <lineage>
        <taxon>Eukaryota</taxon>
        <taxon>Fungi</taxon>
        <taxon>Dikarya</taxon>
        <taxon>Basidiomycota</taxon>
        <taxon>Agaricomycotina</taxon>
        <taxon>Agaricomycetes</taxon>
        <taxon>Agaricomycetidae</taxon>
        <taxon>Agaricales</taxon>
        <taxon>Tricholomatineae</taxon>
        <taxon>Lyophyllaceae</taxon>
        <taxon>Sphagnurus</taxon>
    </lineage>
</organism>
<evidence type="ECO:0000313" key="3">
    <source>
        <dbReference type="EMBL" id="KAG5635000.1"/>
    </source>
</evidence>
<dbReference type="InterPro" id="IPR011022">
    <property type="entry name" value="Arrestin_C-like"/>
</dbReference>
<dbReference type="Proteomes" id="UP000717328">
    <property type="component" value="Unassembled WGS sequence"/>
</dbReference>
<feature type="compositionally biased region" description="Pro residues" evidence="1">
    <location>
        <begin position="393"/>
        <end position="404"/>
    </location>
</feature>
<feature type="compositionally biased region" description="Basic and acidic residues" evidence="1">
    <location>
        <begin position="444"/>
        <end position="454"/>
    </location>
</feature>
<feature type="region of interest" description="Disordered" evidence="1">
    <location>
        <begin position="291"/>
        <end position="367"/>
    </location>
</feature>
<protein>
    <recommendedName>
        <fullName evidence="2">Arrestin C-terminal-like domain-containing protein</fullName>
    </recommendedName>
</protein>
<dbReference type="Gene3D" id="2.60.40.640">
    <property type="match status" value="1"/>
</dbReference>
<evidence type="ECO:0000313" key="4">
    <source>
        <dbReference type="Proteomes" id="UP000717328"/>
    </source>
</evidence>
<feature type="region of interest" description="Disordered" evidence="1">
    <location>
        <begin position="429"/>
        <end position="506"/>
    </location>
</feature>
<dbReference type="InterPro" id="IPR053060">
    <property type="entry name" value="Cytokinesis_Signaling_Reg"/>
</dbReference>
<feature type="compositionally biased region" description="Pro residues" evidence="1">
    <location>
        <begin position="575"/>
        <end position="591"/>
    </location>
</feature>
<feature type="compositionally biased region" description="Pro residues" evidence="1">
    <location>
        <begin position="696"/>
        <end position="705"/>
    </location>
</feature>
<sequence>MLAGIQYELVASLCVKGKRGFFRKRKSAVVSTTSPIIIDKHELHSTWPVYCQPESRKVEQDGSTMIVHRNQTCFGPGDRLPVRVVFRSGAMENIVLRGFEITLRETTIFRSGPGSGKKSAAPQVHVVPISQEQLPVNAILPPGNELPAELGCMLPLEHTTTSLNSARHIDITYFLNVKAIISDRPPVSIDLPVVISNWPRHVSETAISRIGPTPTLSLLPISPTQHTITRSENPPQRPPIASTLPIARDGHGMGRDSNAGAYNTLPAHANGHKLAKVDEMGGYAYSARQVPQTSISAGSNHLPEDHRPRTSPTSPTSFGRRPNSAGGPSANRLTIINAQPDEIPEPEPDTRQRAGGSSSQGPWLSAEDEKKRLYEAARAKVERVQGSVARVVTPPPQAPPPQASPPRHHAWPTAEEEKLRLFNKAQAAVAKTQGFESPPSSIHARSDSDGRAADLSRQSSASRAGGSTKQSSAAELYAQAMSARNQAMSRQHSGNMGPEPKVPVPVTQYPTAEQEKAALRRYHEAKMAVDRVQNSGYMPVEDSGNAQAGGSGPIAYEHLYPQNGASGSSSSSAPPVAPANDLPPPFDPPKNPILSHLSEKERLRRAYEEQDAAALARQNAAARASPPPFSAHAPQQVNGSPNRGLSEKEILRRKFEAQDALALNGGVPGRASPPQPPPRANSNSASTGSVSGRSPRPTPTPPVSPARPLTALEEKALLKAQYAAEEARSRSSAQRQQQQTREHHHHTGQNGVGSSQPASHSNARYTPGPPPPLMPRPPVEYIQETQEEDARVSQFAMDENFTADDELLARGSVKLSAPPSPSIHGYSSPPPLPPKPAGG</sequence>
<accession>A0A9P7FPM7</accession>
<feature type="region of interest" description="Disordered" evidence="1">
    <location>
        <begin position="225"/>
        <end position="264"/>
    </location>
</feature>
<proteinExistence type="predicted"/>
<dbReference type="GO" id="GO:0000917">
    <property type="term" value="P:division septum assembly"/>
    <property type="evidence" value="ECO:0007669"/>
    <property type="project" value="TreeGrafter"/>
</dbReference>
<dbReference type="AlphaFoldDB" id="A0A9P7FPM7"/>
<feature type="compositionally biased region" description="Low complexity" evidence="1">
    <location>
        <begin position="564"/>
        <end position="574"/>
    </location>
</feature>
<feature type="compositionally biased region" description="Low complexity" evidence="1">
    <location>
        <begin position="680"/>
        <end position="695"/>
    </location>
</feature>
<feature type="compositionally biased region" description="Low complexity" evidence="1">
    <location>
        <begin position="718"/>
        <end position="739"/>
    </location>
</feature>
<keyword evidence="4" id="KW-1185">Reference proteome</keyword>
<reference evidence="3" key="1">
    <citation type="submission" date="2021-02" db="EMBL/GenBank/DDBJ databases">
        <authorList>
            <person name="Nieuwenhuis M."/>
            <person name="Van De Peppel L.J.J."/>
        </authorList>
    </citation>
    <scope>NUCLEOTIDE SEQUENCE</scope>
    <source>
        <strain evidence="3">D49</strain>
    </source>
</reference>
<feature type="compositionally biased region" description="Polar residues" evidence="1">
    <location>
        <begin position="225"/>
        <end position="234"/>
    </location>
</feature>
<comment type="caution">
    <text evidence="3">The sequence shown here is derived from an EMBL/GenBank/DDBJ whole genome shotgun (WGS) entry which is preliminary data.</text>
</comment>
<feature type="compositionally biased region" description="Low complexity" evidence="1">
    <location>
        <begin position="456"/>
        <end position="467"/>
    </location>
</feature>
<feature type="compositionally biased region" description="Polar residues" evidence="1">
    <location>
        <begin position="748"/>
        <end position="764"/>
    </location>
</feature>
<dbReference type="PANTHER" id="PTHR36419">
    <property type="entry name" value="ARRESTIN FAMILY PROTEIN 1"/>
    <property type="match status" value="1"/>
</dbReference>
<feature type="region of interest" description="Disordered" evidence="1">
    <location>
        <begin position="383"/>
        <end position="410"/>
    </location>
</feature>